<dbReference type="PANTHER" id="PTHR43877:SF1">
    <property type="entry name" value="ACETYLTRANSFERASE"/>
    <property type="match status" value="1"/>
</dbReference>
<organism evidence="4 5">
    <name type="scientific">Actinokineospora xionganensis</name>
    <dbReference type="NCBI Taxonomy" id="2684470"/>
    <lineage>
        <taxon>Bacteria</taxon>
        <taxon>Bacillati</taxon>
        <taxon>Actinomycetota</taxon>
        <taxon>Actinomycetes</taxon>
        <taxon>Pseudonocardiales</taxon>
        <taxon>Pseudonocardiaceae</taxon>
        <taxon>Actinokineospora</taxon>
    </lineage>
</organism>
<dbReference type="PANTHER" id="PTHR43877">
    <property type="entry name" value="AMINOALKYLPHOSPHONATE N-ACETYLTRANSFERASE-RELATED-RELATED"/>
    <property type="match status" value="1"/>
</dbReference>
<name>A0ABR7L1Y3_9PSEU</name>
<dbReference type="InterPro" id="IPR016181">
    <property type="entry name" value="Acyl_CoA_acyltransferase"/>
</dbReference>
<evidence type="ECO:0000256" key="1">
    <source>
        <dbReference type="ARBA" id="ARBA00022679"/>
    </source>
</evidence>
<keyword evidence="1" id="KW-0808">Transferase</keyword>
<feature type="domain" description="N-acetyltransferase" evidence="3">
    <location>
        <begin position="41"/>
        <end position="199"/>
    </location>
</feature>
<evidence type="ECO:0000256" key="2">
    <source>
        <dbReference type="ARBA" id="ARBA00023315"/>
    </source>
</evidence>
<accession>A0ABR7L1Y3</accession>
<proteinExistence type="predicted"/>
<dbReference type="InterPro" id="IPR000182">
    <property type="entry name" value="GNAT_dom"/>
</dbReference>
<keyword evidence="2" id="KW-0012">Acyltransferase</keyword>
<evidence type="ECO:0000259" key="3">
    <source>
        <dbReference type="PROSITE" id="PS51186"/>
    </source>
</evidence>
<evidence type="ECO:0000313" key="5">
    <source>
        <dbReference type="Proteomes" id="UP000734823"/>
    </source>
</evidence>
<comment type="caution">
    <text evidence="4">The sequence shown here is derived from an EMBL/GenBank/DDBJ whole genome shotgun (WGS) entry which is preliminary data.</text>
</comment>
<dbReference type="Gene3D" id="3.40.630.30">
    <property type="match status" value="1"/>
</dbReference>
<dbReference type="Pfam" id="PF00583">
    <property type="entry name" value="Acetyltransf_1"/>
    <property type="match status" value="1"/>
</dbReference>
<dbReference type="PROSITE" id="PS51186">
    <property type="entry name" value="GNAT"/>
    <property type="match status" value="1"/>
</dbReference>
<keyword evidence="5" id="KW-1185">Reference proteome</keyword>
<dbReference type="InterPro" id="IPR050832">
    <property type="entry name" value="Bact_Acetyltransf"/>
</dbReference>
<dbReference type="EMBL" id="JABVED010000002">
    <property type="protein sequence ID" value="MBC6446406.1"/>
    <property type="molecule type" value="Genomic_DNA"/>
</dbReference>
<protein>
    <submittedName>
        <fullName evidence="4">GNAT family N-acetyltransferase</fullName>
    </submittedName>
</protein>
<sequence>MELPSRDTEAVSALVHRGFVPCSVLAVRKACRGGPPGDPGVRVRAATAADLAVATELNLAVVRFDAPFGKITPRESTAEVLRNQLLFLLGQPEPLVWLAERAGRVVGMVHIQLPPVSNWASGYVAASATGYLGCLGVVESERGGGVGAALAAHAHAVIDAAGPPVTLLHHALANPYSTPFWYAMGYRPLWTTWIRRPTF</sequence>
<gene>
    <name evidence="4" type="ORF">GPZ80_04355</name>
</gene>
<dbReference type="SUPFAM" id="SSF55729">
    <property type="entry name" value="Acyl-CoA N-acyltransferases (Nat)"/>
    <property type="match status" value="1"/>
</dbReference>
<reference evidence="4 5" key="1">
    <citation type="submission" date="2020-06" db="EMBL/GenBank/DDBJ databases">
        <title>Actinokineospora xiongansis sp. nov., isolated from soil of Baiyangdian.</title>
        <authorList>
            <person name="Zhang X."/>
        </authorList>
    </citation>
    <scope>NUCLEOTIDE SEQUENCE [LARGE SCALE GENOMIC DNA]</scope>
    <source>
        <strain evidence="4 5">HBU206404</strain>
    </source>
</reference>
<evidence type="ECO:0000313" key="4">
    <source>
        <dbReference type="EMBL" id="MBC6446406.1"/>
    </source>
</evidence>
<dbReference type="Proteomes" id="UP000734823">
    <property type="component" value="Unassembled WGS sequence"/>
</dbReference>